<dbReference type="EMBL" id="JANBPG010000447">
    <property type="protein sequence ID" value="KAJ1896440.1"/>
    <property type="molecule type" value="Genomic_DNA"/>
</dbReference>
<organism evidence="1 2">
    <name type="scientific">Kickxella alabastrina</name>
    <dbReference type="NCBI Taxonomy" id="61397"/>
    <lineage>
        <taxon>Eukaryota</taxon>
        <taxon>Fungi</taxon>
        <taxon>Fungi incertae sedis</taxon>
        <taxon>Zoopagomycota</taxon>
        <taxon>Kickxellomycotina</taxon>
        <taxon>Kickxellomycetes</taxon>
        <taxon>Kickxellales</taxon>
        <taxon>Kickxellaceae</taxon>
        <taxon>Kickxella</taxon>
    </lineage>
</organism>
<evidence type="ECO:0000313" key="2">
    <source>
        <dbReference type="Proteomes" id="UP001150581"/>
    </source>
</evidence>
<name>A0ACC1IJ63_9FUNG</name>
<accession>A0ACC1IJ63</accession>
<feature type="non-terminal residue" evidence="1">
    <location>
        <position position="233"/>
    </location>
</feature>
<reference evidence="1" key="1">
    <citation type="submission" date="2022-07" db="EMBL/GenBank/DDBJ databases">
        <title>Phylogenomic reconstructions and comparative analyses of Kickxellomycotina fungi.</title>
        <authorList>
            <person name="Reynolds N.K."/>
            <person name="Stajich J.E."/>
            <person name="Barry K."/>
            <person name="Grigoriev I.V."/>
            <person name="Crous P."/>
            <person name="Smith M.E."/>
        </authorList>
    </citation>
    <scope>NUCLEOTIDE SEQUENCE</scope>
    <source>
        <strain evidence="1">Benny 63K</strain>
    </source>
</reference>
<dbReference type="Proteomes" id="UP001150581">
    <property type="component" value="Unassembled WGS sequence"/>
</dbReference>
<keyword evidence="2" id="KW-1185">Reference proteome</keyword>
<comment type="caution">
    <text evidence="1">The sequence shown here is derived from an EMBL/GenBank/DDBJ whole genome shotgun (WGS) entry which is preliminary data.</text>
</comment>
<sequence length="233" mass="25670">MSYKCYLGEVLCIVYSEIAYFRYLFPKSYFETVCLVDVVSHRLIKGKSLESDQLLANIDGICDALSKNFIKTLVVGISINALRPTFIRELYAFQFNANTGSPTKAPSKRQSANDTATTELFLNRLVALLHEMEPLAGKFSRMTLTADAPPGYIPPSFLPFPTKEIIGFTILPHCGSARVGKAVKNSSTMYMCALCVEGPVQLPTLGSVLCPTPMSLDVDEDPHETVFVAAPEW</sequence>
<protein>
    <submittedName>
        <fullName evidence="1">Uncharacterized protein</fullName>
    </submittedName>
</protein>
<gene>
    <name evidence="1" type="ORF">LPJ66_003992</name>
</gene>
<proteinExistence type="predicted"/>
<evidence type="ECO:0000313" key="1">
    <source>
        <dbReference type="EMBL" id="KAJ1896440.1"/>
    </source>
</evidence>